<dbReference type="eggNOG" id="KOG0422">
    <property type="taxonomic scope" value="Eukaryota"/>
</dbReference>
<organism evidence="9 10">
    <name type="scientific">Drosophila willistoni</name>
    <name type="common">Fruit fly</name>
    <dbReference type="NCBI Taxonomy" id="7260"/>
    <lineage>
        <taxon>Eukaryota</taxon>
        <taxon>Metazoa</taxon>
        <taxon>Ecdysozoa</taxon>
        <taxon>Arthropoda</taxon>
        <taxon>Hexapoda</taxon>
        <taxon>Insecta</taxon>
        <taxon>Pterygota</taxon>
        <taxon>Neoptera</taxon>
        <taxon>Endopterygota</taxon>
        <taxon>Diptera</taxon>
        <taxon>Brachycera</taxon>
        <taxon>Muscomorpha</taxon>
        <taxon>Ephydroidea</taxon>
        <taxon>Drosophilidae</taxon>
        <taxon>Drosophila</taxon>
        <taxon>Sophophora</taxon>
    </lineage>
</organism>
<name>B4MMW0_DROWI</name>
<dbReference type="SUPFAM" id="SSF54495">
    <property type="entry name" value="UBC-like"/>
    <property type="match status" value="1"/>
</dbReference>
<keyword evidence="7" id="KW-0547">Nucleotide-binding</keyword>
<dbReference type="AlphaFoldDB" id="B4MMW0"/>
<feature type="active site" description="Glycyl thioester intermediate" evidence="6">
    <location>
        <position position="94"/>
    </location>
</feature>
<evidence type="ECO:0000313" key="10">
    <source>
        <dbReference type="Proteomes" id="UP000007798"/>
    </source>
</evidence>
<sequence>MAKEEPIMDGPKRLQNELKEMMGHTVLTQFRCLEVEPDNIYKWYALLLPVSPPYDKGAFKLEIDFPMQYPFKPPRLHLNTKIYHPNVNDRGQVCLPILEIEHWKPTTRIEHVLQVLLATINDPQTENAYRVDVANEFRNDPKRFYKMAEAYVLRFSEHRPTDAELAKMAKKKKKAAQ</sequence>
<dbReference type="FunCoup" id="B4MMW0">
    <property type="interactions" value="93"/>
</dbReference>
<dbReference type="InterPro" id="IPR000608">
    <property type="entry name" value="UBC"/>
</dbReference>
<dbReference type="STRING" id="7260.B4MMW0"/>
<dbReference type="HOGENOM" id="CLU_030988_13_3_1"/>
<evidence type="ECO:0000256" key="4">
    <source>
        <dbReference type="ARBA" id="ARBA00022786"/>
    </source>
</evidence>
<proteinExistence type="inferred from homology"/>
<keyword evidence="10" id="KW-1185">Reference proteome</keyword>
<dbReference type="EC" id="2.3.2.23" evidence="2"/>
<evidence type="ECO:0000313" key="9">
    <source>
        <dbReference type="EMBL" id="EDW73516.2"/>
    </source>
</evidence>
<dbReference type="Proteomes" id="UP000007798">
    <property type="component" value="Unassembled WGS sequence"/>
</dbReference>
<dbReference type="Pfam" id="PF00179">
    <property type="entry name" value="UQ_con"/>
    <property type="match status" value="1"/>
</dbReference>
<feature type="domain" description="UBC core" evidence="8">
    <location>
        <begin position="9"/>
        <end position="157"/>
    </location>
</feature>
<dbReference type="EMBL" id="CH963847">
    <property type="protein sequence ID" value="EDW73516.2"/>
    <property type="molecule type" value="Genomic_DNA"/>
</dbReference>
<dbReference type="InterPro" id="IPR050113">
    <property type="entry name" value="Ub_conjugating_enzyme"/>
</dbReference>
<dbReference type="GO" id="GO:0005524">
    <property type="term" value="F:ATP binding"/>
    <property type="evidence" value="ECO:0007669"/>
    <property type="project" value="UniProtKB-UniRule"/>
</dbReference>
<dbReference type="GO" id="GO:0061631">
    <property type="term" value="F:ubiquitin conjugating enzyme activity"/>
    <property type="evidence" value="ECO:0007669"/>
    <property type="project" value="UniProtKB-EC"/>
</dbReference>
<dbReference type="PROSITE" id="PS50127">
    <property type="entry name" value="UBC_2"/>
    <property type="match status" value="1"/>
</dbReference>
<evidence type="ECO:0000256" key="1">
    <source>
        <dbReference type="ARBA" id="ARBA00000485"/>
    </source>
</evidence>
<gene>
    <name evidence="9" type="primary">Dwil\GK17587</name>
    <name evidence="9" type="ORF">Dwil_GK17587</name>
</gene>
<keyword evidence="4 7" id="KW-0833">Ubl conjugation pathway</keyword>
<dbReference type="InterPro" id="IPR016135">
    <property type="entry name" value="UBQ-conjugating_enzyme/RWD"/>
</dbReference>
<dbReference type="FunFam" id="3.10.110.10:FF:000011">
    <property type="entry name" value="Ubiquitin-conjugating enzyme E2 L3"/>
    <property type="match status" value="1"/>
</dbReference>
<dbReference type="KEGG" id="dwi:6638682"/>
<dbReference type="CDD" id="cd23801">
    <property type="entry name" value="UBCc_UBE2L3"/>
    <property type="match status" value="1"/>
</dbReference>
<dbReference type="OrthoDB" id="9978460at2759"/>
<dbReference type="Gene3D" id="3.10.110.10">
    <property type="entry name" value="Ubiquitin Conjugating Enzyme"/>
    <property type="match status" value="1"/>
</dbReference>
<evidence type="ECO:0000256" key="7">
    <source>
        <dbReference type="RuleBase" id="RU362109"/>
    </source>
</evidence>
<dbReference type="SMART" id="SM00212">
    <property type="entry name" value="UBCc"/>
    <property type="match status" value="1"/>
</dbReference>
<reference evidence="9 10" key="1">
    <citation type="journal article" date="2007" name="Nature">
        <title>Evolution of genes and genomes on the Drosophila phylogeny.</title>
        <authorList>
            <consortium name="Drosophila 12 Genomes Consortium"/>
            <person name="Clark A.G."/>
            <person name="Eisen M.B."/>
            <person name="Smith D.R."/>
            <person name="Bergman C.M."/>
            <person name="Oliver B."/>
            <person name="Markow T.A."/>
            <person name="Kaufman T.C."/>
            <person name="Kellis M."/>
            <person name="Gelbart W."/>
            <person name="Iyer V.N."/>
            <person name="Pollard D.A."/>
            <person name="Sackton T.B."/>
            <person name="Larracuente A.M."/>
            <person name="Singh N.D."/>
            <person name="Abad J.P."/>
            <person name="Abt D.N."/>
            <person name="Adryan B."/>
            <person name="Aguade M."/>
            <person name="Akashi H."/>
            <person name="Anderson W.W."/>
            <person name="Aquadro C.F."/>
            <person name="Ardell D.H."/>
            <person name="Arguello R."/>
            <person name="Artieri C.G."/>
            <person name="Barbash D.A."/>
            <person name="Barker D."/>
            <person name="Barsanti P."/>
            <person name="Batterham P."/>
            <person name="Batzoglou S."/>
            <person name="Begun D."/>
            <person name="Bhutkar A."/>
            <person name="Blanco E."/>
            <person name="Bosak S.A."/>
            <person name="Bradley R.K."/>
            <person name="Brand A.D."/>
            <person name="Brent M.R."/>
            <person name="Brooks A.N."/>
            <person name="Brown R.H."/>
            <person name="Butlin R.K."/>
            <person name="Caggese C."/>
            <person name="Calvi B.R."/>
            <person name="Bernardo de Carvalho A."/>
            <person name="Caspi A."/>
            <person name="Castrezana S."/>
            <person name="Celniker S.E."/>
            <person name="Chang J.L."/>
            <person name="Chapple C."/>
            <person name="Chatterji S."/>
            <person name="Chinwalla A."/>
            <person name="Civetta A."/>
            <person name="Clifton S.W."/>
            <person name="Comeron J.M."/>
            <person name="Costello J.C."/>
            <person name="Coyne J.A."/>
            <person name="Daub J."/>
            <person name="David R.G."/>
            <person name="Delcher A.L."/>
            <person name="Delehaunty K."/>
            <person name="Do C.B."/>
            <person name="Ebling H."/>
            <person name="Edwards K."/>
            <person name="Eickbush T."/>
            <person name="Evans J.D."/>
            <person name="Filipski A."/>
            <person name="Findeiss S."/>
            <person name="Freyhult E."/>
            <person name="Fulton L."/>
            <person name="Fulton R."/>
            <person name="Garcia A.C."/>
            <person name="Gardiner A."/>
            <person name="Garfield D.A."/>
            <person name="Garvin B.E."/>
            <person name="Gibson G."/>
            <person name="Gilbert D."/>
            <person name="Gnerre S."/>
            <person name="Godfrey J."/>
            <person name="Good R."/>
            <person name="Gotea V."/>
            <person name="Gravely B."/>
            <person name="Greenberg A.J."/>
            <person name="Griffiths-Jones S."/>
            <person name="Gross S."/>
            <person name="Guigo R."/>
            <person name="Gustafson E.A."/>
            <person name="Haerty W."/>
            <person name="Hahn M.W."/>
            <person name="Halligan D.L."/>
            <person name="Halpern A.L."/>
            <person name="Halter G.M."/>
            <person name="Han M.V."/>
            <person name="Heger A."/>
            <person name="Hillier L."/>
            <person name="Hinrichs A.S."/>
            <person name="Holmes I."/>
            <person name="Hoskins R.A."/>
            <person name="Hubisz M.J."/>
            <person name="Hultmark D."/>
            <person name="Huntley M.A."/>
            <person name="Jaffe D.B."/>
            <person name="Jagadeeshan S."/>
            <person name="Jeck W.R."/>
            <person name="Johnson J."/>
            <person name="Jones C.D."/>
            <person name="Jordan W.C."/>
            <person name="Karpen G.H."/>
            <person name="Kataoka E."/>
            <person name="Keightley P.D."/>
            <person name="Kheradpour P."/>
            <person name="Kirkness E.F."/>
            <person name="Koerich L.B."/>
            <person name="Kristiansen K."/>
            <person name="Kudrna D."/>
            <person name="Kulathinal R.J."/>
            <person name="Kumar S."/>
            <person name="Kwok R."/>
            <person name="Lander E."/>
            <person name="Langley C.H."/>
            <person name="Lapoint R."/>
            <person name="Lazzaro B.P."/>
            <person name="Lee S.J."/>
            <person name="Levesque L."/>
            <person name="Li R."/>
            <person name="Lin C.F."/>
            <person name="Lin M.F."/>
            <person name="Lindblad-Toh K."/>
            <person name="Llopart A."/>
            <person name="Long M."/>
            <person name="Low L."/>
            <person name="Lozovsky E."/>
            <person name="Lu J."/>
            <person name="Luo M."/>
            <person name="Machado C.A."/>
            <person name="Makalowski W."/>
            <person name="Marzo M."/>
            <person name="Matsuda M."/>
            <person name="Matzkin L."/>
            <person name="McAllister B."/>
            <person name="McBride C.S."/>
            <person name="McKernan B."/>
            <person name="McKernan K."/>
            <person name="Mendez-Lago M."/>
            <person name="Minx P."/>
            <person name="Mollenhauer M.U."/>
            <person name="Montooth K."/>
            <person name="Mount S.M."/>
            <person name="Mu X."/>
            <person name="Myers E."/>
            <person name="Negre B."/>
            <person name="Newfeld S."/>
            <person name="Nielsen R."/>
            <person name="Noor M.A."/>
            <person name="O'Grady P."/>
            <person name="Pachter L."/>
            <person name="Papaceit M."/>
            <person name="Parisi M.J."/>
            <person name="Parisi M."/>
            <person name="Parts L."/>
            <person name="Pedersen J.S."/>
            <person name="Pesole G."/>
            <person name="Phillippy A.M."/>
            <person name="Ponting C.P."/>
            <person name="Pop M."/>
            <person name="Porcelli D."/>
            <person name="Powell J.R."/>
            <person name="Prohaska S."/>
            <person name="Pruitt K."/>
            <person name="Puig M."/>
            <person name="Quesneville H."/>
            <person name="Ram K.R."/>
            <person name="Rand D."/>
            <person name="Rasmussen M.D."/>
            <person name="Reed L.K."/>
            <person name="Reenan R."/>
            <person name="Reily A."/>
            <person name="Remington K.A."/>
            <person name="Rieger T.T."/>
            <person name="Ritchie M.G."/>
            <person name="Robin C."/>
            <person name="Rogers Y.H."/>
            <person name="Rohde C."/>
            <person name="Rozas J."/>
            <person name="Rubenfield M.J."/>
            <person name="Ruiz A."/>
            <person name="Russo S."/>
            <person name="Salzberg S.L."/>
            <person name="Sanchez-Gracia A."/>
            <person name="Saranga D.J."/>
            <person name="Sato H."/>
            <person name="Schaeffer S.W."/>
            <person name="Schatz M.C."/>
            <person name="Schlenke T."/>
            <person name="Schwartz R."/>
            <person name="Segarra C."/>
            <person name="Singh R.S."/>
            <person name="Sirot L."/>
            <person name="Sirota M."/>
            <person name="Sisneros N.B."/>
            <person name="Smith C.D."/>
            <person name="Smith T.F."/>
            <person name="Spieth J."/>
            <person name="Stage D.E."/>
            <person name="Stark A."/>
            <person name="Stephan W."/>
            <person name="Strausberg R.L."/>
            <person name="Strempel S."/>
            <person name="Sturgill D."/>
            <person name="Sutton G."/>
            <person name="Sutton G.G."/>
            <person name="Tao W."/>
            <person name="Teichmann S."/>
            <person name="Tobari Y.N."/>
            <person name="Tomimura Y."/>
            <person name="Tsolas J.M."/>
            <person name="Valente V.L."/>
            <person name="Venter E."/>
            <person name="Venter J.C."/>
            <person name="Vicario S."/>
            <person name="Vieira F.G."/>
            <person name="Vilella A.J."/>
            <person name="Villasante A."/>
            <person name="Walenz B."/>
            <person name="Wang J."/>
            <person name="Wasserman M."/>
            <person name="Watts T."/>
            <person name="Wilson D."/>
            <person name="Wilson R.K."/>
            <person name="Wing R.A."/>
            <person name="Wolfner M.F."/>
            <person name="Wong A."/>
            <person name="Wong G.K."/>
            <person name="Wu C.I."/>
            <person name="Wu G."/>
            <person name="Yamamoto D."/>
            <person name="Yang H.P."/>
            <person name="Yang S.P."/>
            <person name="Yorke J.A."/>
            <person name="Yoshida K."/>
            <person name="Zdobnov E."/>
            <person name="Zhang P."/>
            <person name="Zhang Y."/>
            <person name="Zimin A.V."/>
            <person name="Baldwin J."/>
            <person name="Abdouelleil A."/>
            <person name="Abdulkadir J."/>
            <person name="Abebe A."/>
            <person name="Abera B."/>
            <person name="Abreu J."/>
            <person name="Acer S.C."/>
            <person name="Aftuck L."/>
            <person name="Alexander A."/>
            <person name="An P."/>
            <person name="Anderson E."/>
            <person name="Anderson S."/>
            <person name="Arachi H."/>
            <person name="Azer M."/>
            <person name="Bachantsang P."/>
            <person name="Barry A."/>
            <person name="Bayul T."/>
            <person name="Berlin A."/>
            <person name="Bessette D."/>
            <person name="Bloom T."/>
            <person name="Blye J."/>
            <person name="Boguslavskiy L."/>
            <person name="Bonnet C."/>
            <person name="Boukhgalter B."/>
            <person name="Bourzgui I."/>
            <person name="Brown A."/>
            <person name="Cahill P."/>
            <person name="Channer S."/>
            <person name="Cheshatsang Y."/>
            <person name="Chuda L."/>
            <person name="Citroen M."/>
            <person name="Collymore A."/>
            <person name="Cooke P."/>
            <person name="Costello M."/>
            <person name="D'Aco K."/>
            <person name="Daza R."/>
            <person name="De Haan G."/>
            <person name="DeGray S."/>
            <person name="DeMaso C."/>
            <person name="Dhargay N."/>
            <person name="Dooley K."/>
            <person name="Dooley E."/>
            <person name="Doricent M."/>
            <person name="Dorje P."/>
            <person name="Dorjee K."/>
            <person name="Dupes A."/>
            <person name="Elong R."/>
            <person name="Falk J."/>
            <person name="Farina A."/>
            <person name="Faro S."/>
            <person name="Ferguson D."/>
            <person name="Fisher S."/>
            <person name="Foley C.D."/>
            <person name="Franke A."/>
            <person name="Friedrich D."/>
            <person name="Gadbois L."/>
            <person name="Gearin G."/>
            <person name="Gearin C.R."/>
            <person name="Giannoukos G."/>
            <person name="Goode T."/>
            <person name="Graham J."/>
            <person name="Grandbois E."/>
            <person name="Grewal S."/>
            <person name="Gyaltsen K."/>
            <person name="Hafez N."/>
            <person name="Hagos B."/>
            <person name="Hall J."/>
            <person name="Henson C."/>
            <person name="Hollinger A."/>
            <person name="Honan T."/>
            <person name="Huard M.D."/>
            <person name="Hughes L."/>
            <person name="Hurhula B."/>
            <person name="Husby M.E."/>
            <person name="Kamat A."/>
            <person name="Kanga B."/>
            <person name="Kashin S."/>
            <person name="Khazanovich D."/>
            <person name="Kisner P."/>
            <person name="Lance K."/>
            <person name="Lara M."/>
            <person name="Lee W."/>
            <person name="Lennon N."/>
            <person name="Letendre F."/>
            <person name="LeVine R."/>
            <person name="Lipovsky A."/>
            <person name="Liu X."/>
            <person name="Liu J."/>
            <person name="Liu S."/>
            <person name="Lokyitsang T."/>
            <person name="Lokyitsang Y."/>
            <person name="Lubonja R."/>
            <person name="Lui A."/>
            <person name="MacDonald P."/>
            <person name="Magnisalis V."/>
            <person name="Maru K."/>
            <person name="Matthews C."/>
            <person name="McCusker W."/>
            <person name="McDonough S."/>
            <person name="Mehta T."/>
            <person name="Meldrim J."/>
            <person name="Meneus L."/>
            <person name="Mihai O."/>
            <person name="Mihalev A."/>
            <person name="Mihova T."/>
            <person name="Mittelman R."/>
            <person name="Mlenga V."/>
            <person name="Montmayeur A."/>
            <person name="Mulrain L."/>
            <person name="Navidi A."/>
            <person name="Naylor J."/>
            <person name="Negash T."/>
            <person name="Nguyen T."/>
            <person name="Nguyen N."/>
            <person name="Nicol R."/>
            <person name="Norbu C."/>
            <person name="Norbu N."/>
            <person name="Novod N."/>
            <person name="O'Neill B."/>
            <person name="Osman S."/>
            <person name="Markiewicz E."/>
            <person name="Oyono O.L."/>
            <person name="Patti C."/>
            <person name="Phunkhang P."/>
            <person name="Pierre F."/>
            <person name="Priest M."/>
            <person name="Raghuraman S."/>
            <person name="Rege F."/>
            <person name="Reyes R."/>
            <person name="Rise C."/>
            <person name="Rogov P."/>
            <person name="Ross K."/>
            <person name="Ryan E."/>
            <person name="Settipalli S."/>
            <person name="Shea T."/>
            <person name="Sherpa N."/>
            <person name="Shi L."/>
            <person name="Shih D."/>
            <person name="Sparrow T."/>
            <person name="Spaulding J."/>
            <person name="Stalker J."/>
            <person name="Stange-Thomann N."/>
            <person name="Stavropoulos S."/>
            <person name="Stone C."/>
            <person name="Strader C."/>
            <person name="Tesfaye S."/>
            <person name="Thomson T."/>
            <person name="Thoulutsang Y."/>
            <person name="Thoulutsang D."/>
            <person name="Topham K."/>
            <person name="Topping I."/>
            <person name="Tsamla T."/>
            <person name="Vassiliev H."/>
            <person name="Vo A."/>
            <person name="Wangchuk T."/>
            <person name="Wangdi T."/>
            <person name="Weiand M."/>
            <person name="Wilkinson J."/>
            <person name="Wilson A."/>
            <person name="Yadav S."/>
            <person name="Young G."/>
            <person name="Yu Q."/>
            <person name="Zembek L."/>
            <person name="Zhong D."/>
            <person name="Zimmer A."/>
            <person name="Zwirko Z."/>
            <person name="Jaffe D.B."/>
            <person name="Alvarez P."/>
            <person name="Brockman W."/>
            <person name="Butler J."/>
            <person name="Chin C."/>
            <person name="Gnerre S."/>
            <person name="Grabherr M."/>
            <person name="Kleber M."/>
            <person name="Mauceli E."/>
            <person name="MacCallum I."/>
        </authorList>
    </citation>
    <scope>NUCLEOTIDE SEQUENCE [LARGE SCALE GENOMIC DNA]</scope>
    <source>
        <strain evidence="10">Tucson 14030-0811.24</strain>
    </source>
</reference>
<keyword evidence="7" id="KW-0067">ATP-binding</keyword>
<evidence type="ECO:0000256" key="5">
    <source>
        <dbReference type="ARBA" id="ARBA00067751"/>
    </source>
</evidence>
<dbReference type="PANTHER" id="PTHR24067">
    <property type="entry name" value="UBIQUITIN-CONJUGATING ENZYME E2"/>
    <property type="match status" value="1"/>
</dbReference>
<dbReference type="PROSITE" id="PS00183">
    <property type="entry name" value="UBC_1"/>
    <property type="match status" value="1"/>
</dbReference>
<accession>B4MMW0</accession>
<protein>
    <recommendedName>
        <fullName evidence="5">Ubiquitin-conjugating enzyme E2-18 kDa</fullName>
        <ecNumber evidence="2">2.3.2.23</ecNumber>
    </recommendedName>
</protein>
<dbReference type="SMR" id="B4MMW0"/>
<comment type="similarity">
    <text evidence="7">Belongs to the ubiquitin-conjugating enzyme family.</text>
</comment>
<dbReference type="InParanoid" id="B4MMW0"/>
<comment type="catalytic activity">
    <reaction evidence="1">
        <text>S-ubiquitinyl-[E1 ubiquitin-activating enzyme]-L-cysteine + [E2 ubiquitin-conjugating enzyme]-L-cysteine = [E1 ubiquitin-activating enzyme]-L-cysteine + S-ubiquitinyl-[E2 ubiquitin-conjugating enzyme]-L-cysteine.</text>
        <dbReference type="EC" id="2.3.2.23"/>
    </reaction>
</comment>
<keyword evidence="3" id="KW-0808">Transferase</keyword>
<evidence type="ECO:0000256" key="3">
    <source>
        <dbReference type="ARBA" id="ARBA00022679"/>
    </source>
</evidence>
<dbReference type="InterPro" id="IPR023313">
    <property type="entry name" value="UBQ-conjugating_AS"/>
</dbReference>
<evidence type="ECO:0000259" key="8">
    <source>
        <dbReference type="PROSITE" id="PS50127"/>
    </source>
</evidence>
<evidence type="ECO:0000256" key="6">
    <source>
        <dbReference type="PROSITE-ProRule" id="PRU10133"/>
    </source>
</evidence>
<evidence type="ECO:0000256" key="2">
    <source>
        <dbReference type="ARBA" id="ARBA00012486"/>
    </source>
</evidence>